<evidence type="ECO:0000256" key="4">
    <source>
        <dbReference type="SAM" id="MobiDB-lite"/>
    </source>
</evidence>
<evidence type="ECO:0000256" key="2">
    <source>
        <dbReference type="ARBA" id="ARBA00022490"/>
    </source>
</evidence>
<evidence type="ECO:0000313" key="5">
    <source>
        <dbReference type="EMBL" id="PNP52285.1"/>
    </source>
</evidence>
<proteinExistence type="predicted"/>
<feature type="region of interest" description="Disordered" evidence="4">
    <location>
        <begin position="83"/>
        <end position="128"/>
    </location>
</feature>
<reference evidence="5 6" key="1">
    <citation type="submission" date="2017-02" db="EMBL/GenBank/DDBJ databases">
        <title>Genomes of Trichoderma spp. with biocontrol activity.</title>
        <authorList>
            <person name="Gardiner D."/>
            <person name="Kazan K."/>
            <person name="Vos C."/>
            <person name="Harvey P."/>
        </authorList>
    </citation>
    <scope>NUCLEOTIDE SEQUENCE [LARGE SCALE GENOMIC DNA]</scope>
    <source>
        <strain evidence="5 6">Tr1</strain>
    </source>
</reference>
<feature type="compositionally biased region" description="Low complexity" evidence="4">
    <location>
        <begin position="197"/>
        <end position="208"/>
    </location>
</feature>
<feature type="region of interest" description="Disordered" evidence="4">
    <location>
        <begin position="698"/>
        <end position="742"/>
    </location>
</feature>
<comment type="subcellular location">
    <subcellularLocation>
        <location evidence="1">Cytoplasm</location>
    </subcellularLocation>
</comment>
<feature type="compositionally biased region" description="Polar residues" evidence="4">
    <location>
        <begin position="545"/>
        <end position="554"/>
    </location>
</feature>
<dbReference type="PANTHER" id="PTHR16308">
    <property type="entry name" value="UBIQUITIN ASSOCIATED PROTEIN 2-LIKE/LINGERER"/>
    <property type="match status" value="1"/>
</dbReference>
<dbReference type="GO" id="GO:0005737">
    <property type="term" value="C:cytoplasm"/>
    <property type="evidence" value="ECO:0007669"/>
    <property type="project" value="UniProtKB-SubCell"/>
</dbReference>
<comment type="caution">
    <text evidence="5">The sequence shown here is derived from an EMBL/GenBank/DDBJ whole genome shotgun (WGS) entry which is preliminary data.</text>
</comment>
<keyword evidence="2" id="KW-0963">Cytoplasm</keyword>
<dbReference type="EMBL" id="MTYI01000110">
    <property type="protein sequence ID" value="PNP52285.1"/>
    <property type="molecule type" value="Genomic_DNA"/>
</dbReference>
<gene>
    <name evidence="5" type="ORF">THARTR1_07065</name>
</gene>
<organism evidence="5 6">
    <name type="scientific">Trichoderma harzianum</name>
    <name type="common">Hypocrea lixii</name>
    <dbReference type="NCBI Taxonomy" id="5544"/>
    <lineage>
        <taxon>Eukaryota</taxon>
        <taxon>Fungi</taxon>
        <taxon>Dikarya</taxon>
        <taxon>Ascomycota</taxon>
        <taxon>Pezizomycotina</taxon>
        <taxon>Sordariomycetes</taxon>
        <taxon>Hypocreomycetidae</taxon>
        <taxon>Hypocreales</taxon>
        <taxon>Hypocreaceae</taxon>
        <taxon>Trichoderma</taxon>
    </lineage>
</organism>
<dbReference type="GO" id="GO:0005634">
    <property type="term" value="C:nucleus"/>
    <property type="evidence" value="ECO:0007669"/>
    <property type="project" value="TreeGrafter"/>
</dbReference>
<feature type="compositionally biased region" description="Polar residues" evidence="4">
    <location>
        <begin position="425"/>
        <end position="455"/>
    </location>
</feature>
<feature type="compositionally biased region" description="Polar residues" evidence="4">
    <location>
        <begin position="147"/>
        <end position="159"/>
    </location>
</feature>
<feature type="compositionally biased region" description="Low complexity" evidence="4">
    <location>
        <begin position="634"/>
        <end position="646"/>
    </location>
</feature>
<feature type="compositionally biased region" description="Low complexity" evidence="4">
    <location>
        <begin position="478"/>
        <end position="503"/>
    </location>
</feature>
<feature type="region of interest" description="Disordered" evidence="4">
    <location>
        <begin position="14"/>
        <end position="41"/>
    </location>
</feature>
<protein>
    <recommendedName>
        <fullName evidence="7">Rnapii degradation factor def1</fullName>
    </recommendedName>
</protein>
<evidence type="ECO:0000256" key="3">
    <source>
        <dbReference type="ARBA" id="ARBA00022553"/>
    </source>
</evidence>
<name>A0A2K0U3E0_TRIHA</name>
<feature type="compositionally biased region" description="Basic and acidic residues" evidence="4">
    <location>
        <begin position="234"/>
        <end position="243"/>
    </location>
</feature>
<feature type="compositionally biased region" description="Low complexity" evidence="4">
    <location>
        <begin position="165"/>
        <end position="180"/>
    </location>
</feature>
<accession>A0A2K0U3E0</accession>
<dbReference type="OrthoDB" id="5396806at2759"/>
<feature type="compositionally biased region" description="Pro residues" evidence="4">
    <location>
        <begin position="89"/>
        <end position="105"/>
    </location>
</feature>
<evidence type="ECO:0008006" key="7">
    <source>
        <dbReference type="Google" id="ProtNLM"/>
    </source>
</evidence>
<dbReference type="Proteomes" id="UP000236290">
    <property type="component" value="Unassembled WGS sequence"/>
</dbReference>
<feature type="region of interest" description="Disordered" evidence="4">
    <location>
        <begin position="545"/>
        <end position="678"/>
    </location>
</feature>
<dbReference type="PANTHER" id="PTHR16308:SF13">
    <property type="entry name" value="PROTEIN LINGERER"/>
    <property type="match status" value="1"/>
</dbReference>
<keyword evidence="3" id="KW-0597">Phosphoprotein</keyword>
<feature type="compositionally biased region" description="Polar residues" evidence="4">
    <location>
        <begin position="187"/>
        <end position="196"/>
    </location>
</feature>
<feature type="compositionally biased region" description="Gly residues" evidence="4">
    <location>
        <begin position="707"/>
        <end position="718"/>
    </location>
</feature>
<evidence type="ECO:0000313" key="6">
    <source>
        <dbReference type="Proteomes" id="UP000236290"/>
    </source>
</evidence>
<sequence>MLPTQLVAEAGLPTGVAVADENQQLSVPTEESPAYKDDTANGFEEKPVAVEKAIPAEPVKPVAPQVKTWASMLRQSTAPKVVPALPKEIPAPKPAEPVEPEPVPETAPVEPEPAKPEPEAELEATPVVEQATPVVAVAVAEPVAEIQPSQDELTETNLEQVVDVSQPPATDTAASTAADSWDPRQSPPSANATPLSAAQQQHQAQRAATSGYAATALKATTEKVAPRTPSFQRRVLDQEEAVRMPGNREVDRAAVQFGAFNLEDDEDIDGEREEAETRAQPPADSPVAVPRTSLPPASQPVAVPETYAPKPTTAPPPGMTPIAAQQQIANAQQFGRFGQAGPQDISAAQQKPLDPFNQGAPASQPPFDNFAAQTSQPPAQQPGAAFTSAPSDYSAYYTANPQDRNPYAFYGQHFGQQGAHAQPEGVSSQQRPFGGYNASQTDNLSQYPQSATGHNQPRFGGSNENQNSGHSTPNPVTQAQQQQPQQQGGPGSQPQAHGQYPGYSHPYYSNPYYHQYYSGYGQGGFGPYGKGAIYGQPYANAPYDHTSSPGTFGPSSLHRESPLGSGLGDYGRAGSAQAASQPGLGGSSFGSTHDSFSRGASSFQSQGQSFSSQTQPSTGSSADELKPFGEAKTSSGPSPSLPRPGSATNTAPGGQSGSLPPPQTSQMGGAYGGYPSHLQGHGLHGSGAYGMGAGAGGNQHSTPYGSYGQGGFGSGGYYSTGQQQQQQGQQQQQRGGWGGNYH</sequence>
<feature type="compositionally biased region" description="Low complexity" evidence="4">
    <location>
        <begin position="719"/>
        <end position="734"/>
    </location>
</feature>
<feature type="compositionally biased region" description="Low complexity" evidence="4">
    <location>
        <begin position="371"/>
        <end position="385"/>
    </location>
</feature>
<dbReference type="InterPro" id="IPR051833">
    <property type="entry name" value="TC-DDR_regulator"/>
</dbReference>
<feature type="compositionally biased region" description="Acidic residues" evidence="4">
    <location>
        <begin position="262"/>
        <end position="274"/>
    </location>
</feature>
<feature type="region of interest" description="Disordered" evidence="4">
    <location>
        <begin position="145"/>
        <end position="243"/>
    </location>
</feature>
<dbReference type="AlphaFoldDB" id="A0A2K0U3E0"/>
<feature type="compositionally biased region" description="Low complexity" evidence="4">
    <location>
        <begin position="407"/>
        <end position="422"/>
    </location>
</feature>
<feature type="compositionally biased region" description="Low complexity" evidence="4">
    <location>
        <begin position="320"/>
        <end position="333"/>
    </location>
</feature>
<feature type="compositionally biased region" description="Polar residues" evidence="4">
    <location>
        <begin position="462"/>
        <end position="477"/>
    </location>
</feature>
<feature type="compositionally biased region" description="Low complexity" evidence="4">
    <location>
        <begin position="597"/>
        <end position="621"/>
    </location>
</feature>
<feature type="region of interest" description="Disordered" evidence="4">
    <location>
        <begin position="257"/>
        <end position="503"/>
    </location>
</feature>
<evidence type="ECO:0000256" key="1">
    <source>
        <dbReference type="ARBA" id="ARBA00004496"/>
    </source>
</evidence>